<sequence length="257" mass="28779">MIKKSILLCAVAGVLNSGYVGAATYGAGSQFDARIQSVTYNENDVVNVRVKKGTVSVVQVAKDETIKDIGLGDPAAWKVSVRDQSVFFRPVVDDNPNTNVTIVTNKHTYPLYLVSVASNPTYILRYDYPKPPVKSVFAEKSYPCTDGGVINGHYQLRGDKTIYPYQIWDDGTFTCMRWKSQQEMPVVYRVDADGNEHLVNGDPNKNTMVYFEVNNHFRLRLGDQVADVRTSSIVNKGWNAKATTNGQTRTEKFNYEQ</sequence>
<evidence type="ECO:0000256" key="2">
    <source>
        <dbReference type="ARBA" id="ARBA00022729"/>
    </source>
</evidence>
<dbReference type="CDD" id="cd06911">
    <property type="entry name" value="VirB9_CagX_TrbG"/>
    <property type="match status" value="1"/>
</dbReference>
<comment type="similarity">
    <text evidence="1">Belongs to the TrbG/VirB9 family.</text>
</comment>
<reference evidence="4" key="1">
    <citation type="journal article" date="2018" name="Genome Biol.">
        <title>SKESA: strategic k-mer extension for scrupulous assemblies.</title>
        <authorList>
            <person name="Souvorov A."/>
            <person name="Agarwala R."/>
            <person name="Lipman D.J."/>
        </authorList>
    </citation>
    <scope>NUCLEOTIDE SEQUENCE</scope>
    <source>
        <strain evidence="4">MA.CCC_P6</strain>
    </source>
</reference>
<accession>A0A763UXE8</accession>
<dbReference type="InterPro" id="IPR033645">
    <property type="entry name" value="VirB9/CagX/TrbG_C"/>
</dbReference>
<evidence type="ECO:0000256" key="3">
    <source>
        <dbReference type="SAM" id="SignalP"/>
    </source>
</evidence>
<evidence type="ECO:0000256" key="1">
    <source>
        <dbReference type="ARBA" id="ARBA00006135"/>
    </source>
</evidence>
<reference evidence="4" key="2">
    <citation type="submission" date="2020-02" db="EMBL/GenBank/DDBJ databases">
        <authorList>
            <consortium name="NCBI Pathogen Detection Project"/>
        </authorList>
    </citation>
    <scope>NUCLEOTIDE SEQUENCE</scope>
    <source>
        <strain evidence="4">MA.CCC_P6</strain>
    </source>
</reference>
<dbReference type="InterPro" id="IPR010258">
    <property type="entry name" value="Conjugal_tfr_TrbG/VirB9/CagX"/>
</dbReference>
<proteinExistence type="inferred from homology"/>
<dbReference type="Gene3D" id="2.60.40.2500">
    <property type="match status" value="1"/>
</dbReference>
<dbReference type="AlphaFoldDB" id="A0A763UXE8"/>
<feature type="signal peptide" evidence="3">
    <location>
        <begin position="1"/>
        <end position="22"/>
    </location>
</feature>
<organism evidence="4">
    <name type="scientific">Salmonella enterica</name>
    <name type="common">Salmonella choleraesuis</name>
    <dbReference type="NCBI Taxonomy" id="28901"/>
    <lineage>
        <taxon>Bacteria</taxon>
        <taxon>Pseudomonadati</taxon>
        <taxon>Pseudomonadota</taxon>
        <taxon>Gammaproteobacteria</taxon>
        <taxon>Enterobacterales</taxon>
        <taxon>Enterobacteriaceae</taxon>
        <taxon>Salmonella</taxon>
    </lineage>
</organism>
<comment type="caution">
    <text evidence="4">The sequence shown here is derived from an EMBL/GenBank/DDBJ whole genome shotgun (WGS) entry which is preliminary data.</text>
</comment>
<dbReference type="Pfam" id="PF03524">
    <property type="entry name" value="CagX"/>
    <property type="match status" value="1"/>
</dbReference>
<evidence type="ECO:0000313" key="4">
    <source>
        <dbReference type="EMBL" id="HAG4612901.1"/>
    </source>
</evidence>
<protein>
    <submittedName>
        <fullName evidence="4">TrbG/VirB9 family P-type conjugative transfer protein</fullName>
    </submittedName>
</protein>
<keyword evidence="2 3" id="KW-0732">Signal</keyword>
<dbReference type="InterPro" id="IPR038161">
    <property type="entry name" value="VirB9/CagX/TrbG_C_sf"/>
</dbReference>
<dbReference type="EMBL" id="DAAYKR010000016">
    <property type="protein sequence ID" value="HAG4612901.1"/>
    <property type="molecule type" value="Genomic_DNA"/>
</dbReference>
<gene>
    <name evidence="4" type="ORF">G8549_004514</name>
</gene>
<name>A0A763UXE8_SALER</name>
<feature type="chain" id="PRO_5028153451" evidence="3">
    <location>
        <begin position="23"/>
        <end position="257"/>
    </location>
</feature>